<gene>
    <name evidence="1" type="ORF">BV25DRAFT_1810309</name>
</gene>
<accession>A0ACB8SRF6</accession>
<protein>
    <submittedName>
        <fullName evidence="1">Proline-specific peptidase</fullName>
    </submittedName>
</protein>
<dbReference type="EMBL" id="MU277233">
    <property type="protein sequence ID" value="KAI0058675.1"/>
    <property type="molecule type" value="Genomic_DNA"/>
</dbReference>
<organism evidence="1 2">
    <name type="scientific">Artomyces pyxidatus</name>
    <dbReference type="NCBI Taxonomy" id="48021"/>
    <lineage>
        <taxon>Eukaryota</taxon>
        <taxon>Fungi</taxon>
        <taxon>Dikarya</taxon>
        <taxon>Basidiomycota</taxon>
        <taxon>Agaricomycotina</taxon>
        <taxon>Agaricomycetes</taxon>
        <taxon>Russulales</taxon>
        <taxon>Auriscalpiaceae</taxon>
        <taxon>Artomyces</taxon>
    </lineage>
</organism>
<dbReference type="Proteomes" id="UP000814140">
    <property type="component" value="Unassembled WGS sequence"/>
</dbReference>
<keyword evidence="2" id="KW-1185">Reference proteome</keyword>
<proteinExistence type="predicted"/>
<evidence type="ECO:0000313" key="1">
    <source>
        <dbReference type="EMBL" id="KAI0058675.1"/>
    </source>
</evidence>
<sequence>MSIPKTTEGEVDFSYPAAGKPLKTWYKIVGDLSTGSRTPLICLHGGPGVEHSYLAPLADLATLFSIPVILYDQVGNGRSTHLRERDGDKEFWTDALFVAELDNLVAQLELTEYDVFGHSWGGMLGSRFAVRRPKGLRRLVIMSSPSDIHVWVAVQNELRKELPQDVQDALTRHEEAGTTDSKEYKDAEGVFYDRHLCRLHPQPEGVLNALRSIEEDPTVYMTMYVNGPSEFHVIGTIKDWTITDELHKIDVPTLLINGRYDEAQDTCVLPFFLNIPKVKWVRLENSSHMGQWEERERCCQIVGEFLTY</sequence>
<name>A0ACB8SRF6_9AGAM</name>
<reference evidence="1" key="1">
    <citation type="submission" date="2021-03" db="EMBL/GenBank/DDBJ databases">
        <authorList>
            <consortium name="DOE Joint Genome Institute"/>
            <person name="Ahrendt S."/>
            <person name="Looney B.P."/>
            <person name="Miyauchi S."/>
            <person name="Morin E."/>
            <person name="Drula E."/>
            <person name="Courty P.E."/>
            <person name="Chicoki N."/>
            <person name="Fauchery L."/>
            <person name="Kohler A."/>
            <person name="Kuo A."/>
            <person name="Labutti K."/>
            <person name="Pangilinan J."/>
            <person name="Lipzen A."/>
            <person name="Riley R."/>
            <person name="Andreopoulos W."/>
            <person name="He G."/>
            <person name="Johnson J."/>
            <person name="Barry K.W."/>
            <person name="Grigoriev I.V."/>
            <person name="Nagy L."/>
            <person name="Hibbett D."/>
            <person name="Henrissat B."/>
            <person name="Matheny P.B."/>
            <person name="Labbe J."/>
            <person name="Martin F."/>
        </authorList>
    </citation>
    <scope>NUCLEOTIDE SEQUENCE</scope>
    <source>
        <strain evidence="1">HHB10654</strain>
    </source>
</reference>
<reference evidence="1" key="2">
    <citation type="journal article" date="2022" name="New Phytol.">
        <title>Evolutionary transition to the ectomycorrhizal habit in the genomes of a hyperdiverse lineage of mushroom-forming fungi.</title>
        <authorList>
            <person name="Looney B."/>
            <person name="Miyauchi S."/>
            <person name="Morin E."/>
            <person name="Drula E."/>
            <person name="Courty P.E."/>
            <person name="Kohler A."/>
            <person name="Kuo A."/>
            <person name="LaButti K."/>
            <person name="Pangilinan J."/>
            <person name="Lipzen A."/>
            <person name="Riley R."/>
            <person name="Andreopoulos W."/>
            <person name="He G."/>
            <person name="Johnson J."/>
            <person name="Nolan M."/>
            <person name="Tritt A."/>
            <person name="Barry K.W."/>
            <person name="Grigoriev I.V."/>
            <person name="Nagy L.G."/>
            <person name="Hibbett D."/>
            <person name="Henrissat B."/>
            <person name="Matheny P.B."/>
            <person name="Labbe J."/>
            <person name="Martin F.M."/>
        </authorList>
    </citation>
    <scope>NUCLEOTIDE SEQUENCE</scope>
    <source>
        <strain evidence="1">HHB10654</strain>
    </source>
</reference>
<evidence type="ECO:0000313" key="2">
    <source>
        <dbReference type="Proteomes" id="UP000814140"/>
    </source>
</evidence>
<comment type="caution">
    <text evidence="1">The sequence shown here is derived from an EMBL/GenBank/DDBJ whole genome shotgun (WGS) entry which is preliminary data.</text>
</comment>